<evidence type="ECO:0000313" key="2">
    <source>
        <dbReference type="EMBL" id="CAI9162543.1"/>
    </source>
</evidence>
<evidence type="ECO:0000256" key="1">
    <source>
        <dbReference type="SAM" id="MobiDB-lite"/>
    </source>
</evidence>
<feature type="compositionally biased region" description="Basic and acidic residues" evidence="1">
    <location>
        <begin position="13"/>
        <end position="25"/>
    </location>
</feature>
<reference evidence="2" key="1">
    <citation type="submission" date="2023-04" db="EMBL/GenBank/DDBJ databases">
        <authorList>
            <consortium name="ELIXIR-Norway"/>
        </authorList>
    </citation>
    <scope>NUCLEOTIDE SEQUENCE [LARGE SCALE GENOMIC DNA]</scope>
</reference>
<accession>A0ABN8YQ50</accession>
<dbReference type="Proteomes" id="UP001176941">
    <property type="component" value="Chromosome 21"/>
</dbReference>
<name>A0ABN8YQ50_RANTA</name>
<keyword evidence="3" id="KW-1185">Reference proteome</keyword>
<dbReference type="EMBL" id="OX459957">
    <property type="protein sequence ID" value="CAI9162543.1"/>
    <property type="molecule type" value="Genomic_DNA"/>
</dbReference>
<feature type="region of interest" description="Disordered" evidence="1">
    <location>
        <begin position="1"/>
        <end position="72"/>
    </location>
</feature>
<feature type="compositionally biased region" description="Low complexity" evidence="1">
    <location>
        <begin position="48"/>
        <end position="58"/>
    </location>
</feature>
<organism evidence="2 3">
    <name type="scientific">Rangifer tarandus platyrhynchus</name>
    <name type="common">Svalbard reindeer</name>
    <dbReference type="NCBI Taxonomy" id="3082113"/>
    <lineage>
        <taxon>Eukaryota</taxon>
        <taxon>Metazoa</taxon>
        <taxon>Chordata</taxon>
        <taxon>Craniata</taxon>
        <taxon>Vertebrata</taxon>
        <taxon>Euteleostomi</taxon>
        <taxon>Mammalia</taxon>
        <taxon>Eutheria</taxon>
        <taxon>Laurasiatheria</taxon>
        <taxon>Artiodactyla</taxon>
        <taxon>Ruminantia</taxon>
        <taxon>Pecora</taxon>
        <taxon>Cervidae</taxon>
        <taxon>Odocoileinae</taxon>
        <taxon>Rangifer</taxon>
    </lineage>
</organism>
<proteinExistence type="predicted"/>
<protein>
    <submittedName>
        <fullName evidence="2">Uncharacterized protein</fullName>
    </submittedName>
</protein>
<sequence length="95" mass="10365">MTSRCLFPRVRLGRGEGEPPDDVARRARPPGRLAERCPPGVSRPPPACAAIPRAKPAPTSGRAQSRVSACAQKDRETPFLNQWSLQTHPTFTHLA</sequence>
<evidence type="ECO:0000313" key="3">
    <source>
        <dbReference type="Proteomes" id="UP001176941"/>
    </source>
</evidence>
<gene>
    <name evidence="2" type="ORF">MRATA1EN1_LOCUS11505</name>
</gene>